<evidence type="ECO:0000313" key="2">
    <source>
        <dbReference type="Proteomes" id="UP001159363"/>
    </source>
</evidence>
<evidence type="ECO:0000313" key="1">
    <source>
        <dbReference type="EMBL" id="KAJ8898449.1"/>
    </source>
</evidence>
<protein>
    <recommendedName>
        <fullName evidence="3">Secreted protein</fullName>
    </recommendedName>
</protein>
<reference evidence="1 2" key="1">
    <citation type="submission" date="2023-02" db="EMBL/GenBank/DDBJ databases">
        <title>LHISI_Scaffold_Assembly.</title>
        <authorList>
            <person name="Stuart O.P."/>
            <person name="Cleave R."/>
            <person name="Magrath M.J.L."/>
            <person name="Mikheyev A.S."/>
        </authorList>
    </citation>
    <scope>NUCLEOTIDE SEQUENCE [LARGE SCALE GENOMIC DNA]</scope>
    <source>
        <strain evidence="1">Daus_M_001</strain>
        <tissue evidence="1">Leg muscle</tissue>
    </source>
</reference>
<proteinExistence type="predicted"/>
<sequence length="296" mass="33152">MVLLLRRHLPGAMVVHLGLHRWQQVVVSLVLSVVVLWPRLLHLNVGAQLLQCDFARLLVDDQHALLLIRSLRTLEHSVWDPSPVQVWNSHCHLVVRLDLHGRHLASVHARRLEVVLDRVGDPRENPQTNGIIRDDSHLQKSGDPAGNSTWFALVGDKHANCPATVAPLYKNYPQCRSVTSRAGAEMMSTGCREERRQRDGPVTWIGAICSALRFILITGRMFSSAAFFACSCTQGRQPDVQTRVKKCNDRKLESQDAEDGGTVLLSPSETTLKEDMIDILHTLIAVTHWRGGDIYP</sequence>
<comment type="caution">
    <text evidence="1">The sequence shown here is derived from an EMBL/GenBank/DDBJ whole genome shotgun (WGS) entry which is preliminary data.</text>
</comment>
<evidence type="ECO:0008006" key="3">
    <source>
        <dbReference type="Google" id="ProtNLM"/>
    </source>
</evidence>
<name>A0ABQ9IQ67_9NEOP</name>
<dbReference type="Proteomes" id="UP001159363">
    <property type="component" value="Chromosome 1"/>
</dbReference>
<gene>
    <name evidence="1" type="ORF">PR048_003809</name>
</gene>
<keyword evidence="2" id="KW-1185">Reference proteome</keyword>
<organism evidence="1 2">
    <name type="scientific">Dryococelus australis</name>
    <dbReference type="NCBI Taxonomy" id="614101"/>
    <lineage>
        <taxon>Eukaryota</taxon>
        <taxon>Metazoa</taxon>
        <taxon>Ecdysozoa</taxon>
        <taxon>Arthropoda</taxon>
        <taxon>Hexapoda</taxon>
        <taxon>Insecta</taxon>
        <taxon>Pterygota</taxon>
        <taxon>Neoptera</taxon>
        <taxon>Polyneoptera</taxon>
        <taxon>Phasmatodea</taxon>
        <taxon>Verophasmatodea</taxon>
        <taxon>Anareolatae</taxon>
        <taxon>Phasmatidae</taxon>
        <taxon>Eurycanthinae</taxon>
        <taxon>Dryococelus</taxon>
    </lineage>
</organism>
<accession>A0ABQ9IQ67</accession>
<dbReference type="EMBL" id="JARBHB010000001">
    <property type="protein sequence ID" value="KAJ8898449.1"/>
    <property type="molecule type" value="Genomic_DNA"/>
</dbReference>